<feature type="compositionally biased region" description="Pro residues" evidence="4">
    <location>
        <begin position="1077"/>
        <end position="1088"/>
    </location>
</feature>
<dbReference type="InterPro" id="IPR009081">
    <property type="entry name" value="PP-bd_ACP"/>
</dbReference>
<dbReference type="InterPro" id="IPR020845">
    <property type="entry name" value="AMP-binding_CS"/>
</dbReference>
<dbReference type="Gene3D" id="3.30.300.30">
    <property type="match status" value="1"/>
</dbReference>
<keyword evidence="2" id="KW-0596">Phosphopantetheine</keyword>
<feature type="domain" description="Carrier" evidence="5">
    <location>
        <begin position="1001"/>
        <end position="1080"/>
    </location>
</feature>
<dbReference type="InterPro" id="IPR036736">
    <property type="entry name" value="ACP-like_sf"/>
</dbReference>
<dbReference type="FunFam" id="3.30.300.30:FF:000010">
    <property type="entry name" value="Enterobactin synthetase component F"/>
    <property type="match status" value="1"/>
</dbReference>
<dbReference type="PRINTS" id="PR00154">
    <property type="entry name" value="AMPBINDING"/>
</dbReference>
<name>A0A2W5QLZ9_VARPD</name>
<evidence type="ECO:0000256" key="2">
    <source>
        <dbReference type="ARBA" id="ARBA00022450"/>
    </source>
</evidence>
<keyword evidence="3" id="KW-0597">Phosphoprotein</keyword>
<dbReference type="PANTHER" id="PTHR45527">
    <property type="entry name" value="NONRIBOSOMAL PEPTIDE SYNTHETASE"/>
    <property type="match status" value="1"/>
</dbReference>
<feature type="compositionally biased region" description="Low complexity" evidence="4">
    <location>
        <begin position="1"/>
        <end position="19"/>
    </location>
</feature>
<dbReference type="Gene3D" id="3.30.559.30">
    <property type="entry name" value="Nonribosomal peptide synthetase, condensation domain"/>
    <property type="match status" value="1"/>
</dbReference>
<dbReference type="SUPFAM" id="SSF47336">
    <property type="entry name" value="ACP-like"/>
    <property type="match status" value="1"/>
</dbReference>
<protein>
    <recommendedName>
        <fullName evidence="5">Carrier domain-containing protein</fullName>
    </recommendedName>
</protein>
<evidence type="ECO:0000256" key="3">
    <source>
        <dbReference type="ARBA" id="ARBA00022553"/>
    </source>
</evidence>
<dbReference type="InterPro" id="IPR025110">
    <property type="entry name" value="AMP-bd_C"/>
</dbReference>
<dbReference type="InterPro" id="IPR000873">
    <property type="entry name" value="AMP-dep_synth/lig_dom"/>
</dbReference>
<dbReference type="GO" id="GO:0009366">
    <property type="term" value="C:enterobactin synthetase complex"/>
    <property type="evidence" value="ECO:0007669"/>
    <property type="project" value="TreeGrafter"/>
</dbReference>
<feature type="region of interest" description="Disordered" evidence="4">
    <location>
        <begin position="1"/>
        <end position="24"/>
    </location>
</feature>
<dbReference type="GO" id="GO:0005829">
    <property type="term" value="C:cytosol"/>
    <property type="evidence" value="ECO:0007669"/>
    <property type="project" value="TreeGrafter"/>
</dbReference>
<evidence type="ECO:0000313" key="7">
    <source>
        <dbReference type="Proteomes" id="UP000249135"/>
    </source>
</evidence>
<dbReference type="SUPFAM" id="SSF56801">
    <property type="entry name" value="Acetyl-CoA synthetase-like"/>
    <property type="match status" value="1"/>
</dbReference>
<dbReference type="Pfam" id="PF00550">
    <property type="entry name" value="PP-binding"/>
    <property type="match status" value="1"/>
</dbReference>
<dbReference type="NCBIfam" id="TIGR01733">
    <property type="entry name" value="AA-adenyl-dom"/>
    <property type="match status" value="1"/>
</dbReference>
<dbReference type="GO" id="GO:0047527">
    <property type="term" value="F:2,3-dihydroxybenzoate-serine ligase activity"/>
    <property type="evidence" value="ECO:0007669"/>
    <property type="project" value="TreeGrafter"/>
</dbReference>
<dbReference type="Gene3D" id="2.30.38.10">
    <property type="entry name" value="Luciferase, Domain 3"/>
    <property type="match status" value="1"/>
</dbReference>
<dbReference type="InterPro" id="IPR010071">
    <property type="entry name" value="AA_adenyl_dom"/>
</dbReference>
<accession>A0A2W5QLZ9</accession>
<dbReference type="InterPro" id="IPR006162">
    <property type="entry name" value="Ppantetheine_attach_site"/>
</dbReference>
<evidence type="ECO:0000259" key="5">
    <source>
        <dbReference type="PROSITE" id="PS50075"/>
    </source>
</evidence>
<dbReference type="Gene3D" id="3.30.559.10">
    <property type="entry name" value="Chloramphenicol acetyltransferase-like domain"/>
    <property type="match status" value="1"/>
</dbReference>
<reference evidence="6 7" key="1">
    <citation type="submission" date="2017-08" db="EMBL/GenBank/DDBJ databases">
        <title>Infants hospitalized years apart are colonized by the same room-sourced microbial strains.</title>
        <authorList>
            <person name="Brooks B."/>
            <person name="Olm M.R."/>
            <person name="Firek B.A."/>
            <person name="Baker R."/>
            <person name="Thomas B.C."/>
            <person name="Morowitz M.J."/>
            <person name="Banfield J.F."/>
        </authorList>
    </citation>
    <scope>NUCLEOTIDE SEQUENCE [LARGE SCALE GENOMIC DNA]</scope>
    <source>
        <strain evidence="6">S2_005_003_R2_41</strain>
    </source>
</reference>
<dbReference type="EMBL" id="QFPP01000019">
    <property type="protein sequence ID" value="PZQ77449.1"/>
    <property type="molecule type" value="Genomic_DNA"/>
</dbReference>
<comment type="caution">
    <text evidence="6">The sequence shown here is derived from an EMBL/GenBank/DDBJ whole genome shotgun (WGS) entry which is preliminary data.</text>
</comment>
<evidence type="ECO:0000256" key="1">
    <source>
        <dbReference type="ARBA" id="ARBA00001957"/>
    </source>
</evidence>
<gene>
    <name evidence="6" type="ORF">DI563_03720</name>
</gene>
<dbReference type="PANTHER" id="PTHR45527:SF1">
    <property type="entry name" value="FATTY ACID SYNTHASE"/>
    <property type="match status" value="1"/>
</dbReference>
<dbReference type="CDD" id="cd12116">
    <property type="entry name" value="A_NRPS_Ta1_like"/>
    <property type="match status" value="1"/>
</dbReference>
<comment type="cofactor">
    <cofactor evidence="1">
        <name>pantetheine 4'-phosphate</name>
        <dbReference type="ChEBI" id="CHEBI:47942"/>
    </cofactor>
</comment>
<evidence type="ECO:0000313" key="6">
    <source>
        <dbReference type="EMBL" id="PZQ77449.1"/>
    </source>
</evidence>
<dbReference type="Pfam" id="PF00501">
    <property type="entry name" value="AMP-binding"/>
    <property type="match status" value="1"/>
</dbReference>
<dbReference type="PROSITE" id="PS00455">
    <property type="entry name" value="AMP_BINDING"/>
    <property type="match status" value="1"/>
</dbReference>
<dbReference type="GO" id="GO:0043041">
    <property type="term" value="P:amino acid activation for nonribosomal peptide biosynthetic process"/>
    <property type="evidence" value="ECO:0007669"/>
    <property type="project" value="TreeGrafter"/>
</dbReference>
<feature type="region of interest" description="Disordered" evidence="4">
    <location>
        <begin position="1076"/>
        <end position="1114"/>
    </location>
</feature>
<dbReference type="FunFam" id="3.40.50.12780:FF:000012">
    <property type="entry name" value="Non-ribosomal peptide synthetase"/>
    <property type="match status" value="1"/>
</dbReference>
<dbReference type="InterPro" id="IPR023213">
    <property type="entry name" value="CAT-like_dom_sf"/>
</dbReference>
<dbReference type="GO" id="GO:0009239">
    <property type="term" value="P:enterobactin biosynthetic process"/>
    <property type="evidence" value="ECO:0007669"/>
    <property type="project" value="TreeGrafter"/>
</dbReference>
<dbReference type="Pfam" id="PF13193">
    <property type="entry name" value="AMP-binding_C"/>
    <property type="match status" value="1"/>
</dbReference>
<evidence type="ECO:0000256" key="4">
    <source>
        <dbReference type="SAM" id="MobiDB-lite"/>
    </source>
</evidence>
<dbReference type="FunFam" id="3.40.50.980:FF:000001">
    <property type="entry name" value="Non-ribosomal peptide synthetase"/>
    <property type="match status" value="1"/>
</dbReference>
<organism evidence="6 7">
    <name type="scientific">Variovorax paradoxus</name>
    <dbReference type="NCBI Taxonomy" id="34073"/>
    <lineage>
        <taxon>Bacteria</taxon>
        <taxon>Pseudomonadati</taxon>
        <taxon>Pseudomonadota</taxon>
        <taxon>Betaproteobacteria</taxon>
        <taxon>Burkholderiales</taxon>
        <taxon>Comamonadaceae</taxon>
        <taxon>Variovorax</taxon>
    </lineage>
</organism>
<dbReference type="InterPro" id="IPR001242">
    <property type="entry name" value="Condensation_dom"/>
</dbReference>
<sequence length="1114" mass="121111">MFDPKSGPAEWSSPAAASAQGVPTTSEAQRELWLACQLGEEASLAYNLSLSLKLEGALDAEALAAAFRDLVARHESLRATFSPEDGATRIDEAGEHHEMQWLDLDAVADADLQLTNLHEREVTQPFDLARGPLVRAWLVRLGATRHEFILTAHHIICDGWSLATLIRELLALYRARVGNVPSALEPAIQYRDYVGWLDRPEIRERERVDRDHWISRLAGTVPVLDLPTDHPRPQGMRSFSARRMDIPIDASLMPALRRRAAGEQVTLFTLLLGAFATLLARLGGNEEVVVGFPMAGQLEEGFSGLVGHCANLLPVRLRADLESGASGMLRSTGESVMDAREHTLCSFNNLINALRLPRSDGRPPLAAVMFNVSPRLDPRLLSDEVLQAEVSLQPRRYDLFDLSLDVALSGKQATLECYYNDRLFERETVRRWMGMYESLLSGIATDAARPLGQLSLIPADAMAELRALQPPATPMRGPSLMHAAFTAQAAREPHRTALRLDDQRMSYGELDARSNRLAHALRLRGVKRGHLVGICLQREPDMLVALMAVLKAGAAYVPLDPDFPAARLAYYAEDAGLALLLTSSSVPTAPRSWCGDAQARVFELDRDDSWTSQPAQPLEPGADDPLAEDPAYVIYTSGSTGKPKGIVVPHGAVANFLQSMQSRPGIASSDRLLAVTTLSFDIAVLELLLPLAVGAEVIIARRDTVLQADALLALLADSGATVMQAVPSMWRVLLDSGWQPRPGFKALVGGEGLPPDLARAMTAKAAQVWNMYGPTETTVWSTLWLVDAARVDSVGVSIGQPIDNTTVWILDEHLQQLPVGVPGEICIGGTGVAIGYLHRPELTAERFVTVDIDGVPTRLYRTGDRGRWRNDGLLEHMGRFDFQVKVRGYRIELGEIEARCDEVPGVSSSVVLAREDVPGDVRLVAYLALTPGSTVDRASVREQLRASLPHYMLPQHIVVLPALPLLPNGKIDRKALPAPQPGTADDVSAGSVGAGMPASEPLLSPEQATLAQIWAEALHLNIHEIRASDNFFDLGGDSLLVMRVIQRVQALTGAAVKPQRYVFESLGQLALQRPVAEPAPAPKPPPAPRGLLSRVFGGWGRKSARAEATDDATE</sequence>
<dbReference type="PROSITE" id="PS00012">
    <property type="entry name" value="PHOSPHOPANTETHEINE"/>
    <property type="match status" value="1"/>
</dbReference>
<dbReference type="CDD" id="cd19531">
    <property type="entry name" value="LCL_NRPS-like"/>
    <property type="match status" value="1"/>
</dbReference>
<feature type="region of interest" description="Disordered" evidence="4">
    <location>
        <begin position="608"/>
        <end position="627"/>
    </location>
</feature>
<dbReference type="AlphaFoldDB" id="A0A2W5QLZ9"/>
<dbReference type="Pfam" id="PF00668">
    <property type="entry name" value="Condensation"/>
    <property type="match status" value="1"/>
</dbReference>
<dbReference type="Proteomes" id="UP000249135">
    <property type="component" value="Unassembled WGS sequence"/>
</dbReference>
<dbReference type="Gene3D" id="1.10.1200.10">
    <property type="entry name" value="ACP-like"/>
    <property type="match status" value="1"/>
</dbReference>
<dbReference type="GO" id="GO:0031177">
    <property type="term" value="F:phosphopantetheine binding"/>
    <property type="evidence" value="ECO:0007669"/>
    <property type="project" value="TreeGrafter"/>
</dbReference>
<dbReference type="InterPro" id="IPR045851">
    <property type="entry name" value="AMP-bd_C_sf"/>
</dbReference>
<proteinExistence type="predicted"/>
<dbReference type="InterPro" id="IPR020459">
    <property type="entry name" value="AMP-binding"/>
</dbReference>
<dbReference type="PROSITE" id="PS50075">
    <property type="entry name" value="CARRIER"/>
    <property type="match status" value="1"/>
</dbReference>
<dbReference type="SUPFAM" id="SSF52777">
    <property type="entry name" value="CoA-dependent acyltransferases"/>
    <property type="match status" value="2"/>
</dbReference>
<dbReference type="Gene3D" id="3.40.50.980">
    <property type="match status" value="2"/>
</dbReference>